<reference evidence="5" key="1">
    <citation type="journal article" date="2021" name="Front. Plant Sci.">
        <title>Chromosome-Scale Genome Assembly for Chinese Sour Jujube and Insights Into Its Genome Evolution and Domestication Signature.</title>
        <authorList>
            <person name="Shen L.-Y."/>
            <person name="Luo H."/>
            <person name="Wang X.-L."/>
            <person name="Wang X.-M."/>
            <person name="Qiu X.-J."/>
            <person name="Liu H."/>
            <person name="Zhou S.-S."/>
            <person name="Jia K.-H."/>
            <person name="Nie S."/>
            <person name="Bao Y.-T."/>
            <person name="Zhang R.-G."/>
            <person name="Yun Q.-Z."/>
            <person name="Chai Y.-H."/>
            <person name="Lu J.-Y."/>
            <person name="Li Y."/>
            <person name="Zhao S.-W."/>
            <person name="Mao J.-F."/>
            <person name="Jia S.-G."/>
            <person name="Mao Y.-M."/>
        </authorList>
    </citation>
    <scope>NUCLEOTIDE SEQUENCE</scope>
    <source>
        <strain evidence="5">AT0</strain>
        <tissue evidence="5">Leaf</tissue>
    </source>
</reference>
<evidence type="ECO:0000313" key="5">
    <source>
        <dbReference type="EMBL" id="KAH7510724.1"/>
    </source>
</evidence>
<name>A0A978U8E6_ZIZJJ</name>
<dbReference type="Proteomes" id="UP000813462">
    <property type="component" value="Unassembled WGS sequence"/>
</dbReference>
<evidence type="ECO:0000256" key="2">
    <source>
        <dbReference type="ARBA" id="ARBA00023002"/>
    </source>
</evidence>
<keyword evidence="2" id="KW-0560">Oxidoreductase</keyword>
<dbReference type="InterPro" id="IPR046349">
    <property type="entry name" value="C1-like_sf"/>
</dbReference>
<dbReference type="SUPFAM" id="SSF57889">
    <property type="entry name" value="Cysteine-rich domain"/>
    <property type="match status" value="1"/>
</dbReference>
<dbReference type="PANTHER" id="PTHR13871">
    <property type="entry name" value="THIOREDOXIN"/>
    <property type="match status" value="1"/>
</dbReference>
<accession>A0A978U8E6</accession>
<comment type="caution">
    <text evidence="5">The sequence shown here is derived from an EMBL/GenBank/DDBJ whole genome shotgun (WGS) entry which is preliminary data.</text>
</comment>
<dbReference type="PANTHER" id="PTHR13871:SF96">
    <property type="entry name" value="THIOREDOXIN DOMAIN-CONTAINING PROTEIN"/>
    <property type="match status" value="1"/>
</dbReference>
<dbReference type="Pfam" id="PF03107">
    <property type="entry name" value="C1_2"/>
    <property type="match status" value="1"/>
</dbReference>
<sequence length="166" mass="19568">MEEMAKGWSEKVKLESDTKHELIVKETKEQKLMIHFIDTKIYLNRSTSIGPSGRTVNKEVRQIIAIHRADAYAFTKEKLKQLDEQLEEMAKEWPKKLNHKLHHEHELLLTRRDAYNCDGCEETGYTWSYNCNTWVFDLHPKCALKNDEETDNDPTNKHVFIACIHL</sequence>
<evidence type="ECO:0000256" key="3">
    <source>
        <dbReference type="ARBA" id="ARBA00023027"/>
    </source>
</evidence>
<feature type="domain" description="DC1" evidence="4">
    <location>
        <begin position="102"/>
        <end position="143"/>
    </location>
</feature>
<evidence type="ECO:0000259" key="4">
    <source>
        <dbReference type="Pfam" id="PF03107"/>
    </source>
</evidence>
<dbReference type="InterPro" id="IPR052259">
    <property type="entry name" value="Nucleoredoxin-like"/>
</dbReference>
<proteinExistence type="predicted"/>
<dbReference type="InterPro" id="IPR004146">
    <property type="entry name" value="DC1"/>
</dbReference>
<protein>
    <recommendedName>
        <fullName evidence="4">DC1 domain-containing protein</fullName>
    </recommendedName>
</protein>
<dbReference type="GO" id="GO:0016491">
    <property type="term" value="F:oxidoreductase activity"/>
    <property type="evidence" value="ECO:0007669"/>
    <property type="project" value="UniProtKB-KW"/>
</dbReference>
<gene>
    <name evidence="5" type="ORF">FEM48_ZijujUnG0095900</name>
</gene>
<dbReference type="AlphaFoldDB" id="A0A978U8E6"/>
<evidence type="ECO:0000256" key="1">
    <source>
        <dbReference type="ARBA" id="ARBA00022737"/>
    </source>
</evidence>
<keyword evidence="3" id="KW-0520">NAD</keyword>
<dbReference type="EMBL" id="JAEACU010000380">
    <property type="protein sequence ID" value="KAH7510724.1"/>
    <property type="molecule type" value="Genomic_DNA"/>
</dbReference>
<keyword evidence="1" id="KW-0677">Repeat</keyword>
<organism evidence="5 6">
    <name type="scientific">Ziziphus jujuba var. spinosa</name>
    <dbReference type="NCBI Taxonomy" id="714518"/>
    <lineage>
        <taxon>Eukaryota</taxon>
        <taxon>Viridiplantae</taxon>
        <taxon>Streptophyta</taxon>
        <taxon>Embryophyta</taxon>
        <taxon>Tracheophyta</taxon>
        <taxon>Spermatophyta</taxon>
        <taxon>Magnoliopsida</taxon>
        <taxon>eudicotyledons</taxon>
        <taxon>Gunneridae</taxon>
        <taxon>Pentapetalae</taxon>
        <taxon>rosids</taxon>
        <taxon>fabids</taxon>
        <taxon>Rosales</taxon>
        <taxon>Rhamnaceae</taxon>
        <taxon>Paliureae</taxon>
        <taxon>Ziziphus</taxon>
    </lineage>
</organism>
<evidence type="ECO:0000313" key="6">
    <source>
        <dbReference type="Proteomes" id="UP000813462"/>
    </source>
</evidence>